<evidence type="ECO:0000313" key="1">
    <source>
        <dbReference type="EMBL" id="EDK31353.1"/>
    </source>
</evidence>
<protein>
    <submittedName>
        <fullName evidence="1">Uncharacterized protein</fullName>
    </submittedName>
</protein>
<proteinExistence type="predicted"/>
<name>X1W3P4_TETTS</name>
<dbReference type="Proteomes" id="UP000009168">
    <property type="component" value="Unassembled WGS sequence"/>
</dbReference>
<dbReference type="EMBL" id="GG662443">
    <property type="protein sequence ID" value="EDK31353.1"/>
    <property type="molecule type" value="Genomic_DNA"/>
</dbReference>
<evidence type="ECO:0000313" key="2">
    <source>
        <dbReference type="Proteomes" id="UP000009168"/>
    </source>
</evidence>
<dbReference type="KEGG" id="tet:TTHERM_00237459"/>
<sequence length="139" mass="16729">MSRLDDQQLYWIMLHYCIRFIKYNWITQNLATKEYKIDKNSYEDIIIHQIQFQSMMTLIDLIKSFYQHLQYLTYLSLRENPICQFSLQKFHGQFLIEVASLMILLKRATQTNCDFQNNSSSSLLLILQILTQILYRLCA</sequence>
<accession>X1W3P4</accession>
<dbReference type="GeneID" id="24442530"/>
<keyword evidence="2" id="KW-1185">Reference proteome</keyword>
<gene>
    <name evidence="1" type="ORF">TTHERM_00237459</name>
</gene>
<dbReference type="InParanoid" id="X1W3P4"/>
<dbReference type="RefSeq" id="XP_001471026.1">
    <property type="nucleotide sequence ID" value="XM_001470976.1"/>
</dbReference>
<reference evidence="2" key="1">
    <citation type="journal article" date="2006" name="PLoS Biol.">
        <title>Macronuclear genome sequence of the ciliate Tetrahymena thermophila, a model eukaryote.</title>
        <authorList>
            <person name="Eisen J.A."/>
            <person name="Coyne R.S."/>
            <person name="Wu M."/>
            <person name="Wu D."/>
            <person name="Thiagarajan M."/>
            <person name="Wortman J.R."/>
            <person name="Badger J.H."/>
            <person name="Ren Q."/>
            <person name="Amedeo P."/>
            <person name="Jones K.M."/>
            <person name="Tallon L.J."/>
            <person name="Delcher A.L."/>
            <person name="Salzberg S.L."/>
            <person name="Silva J.C."/>
            <person name="Haas B.J."/>
            <person name="Majoros W.H."/>
            <person name="Farzad M."/>
            <person name="Carlton J.M."/>
            <person name="Smith R.K. Jr."/>
            <person name="Garg J."/>
            <person name="Pearlman R.E."/>
            <person name="Karrer K.M."/>
            <person name="Sun L."/>
            <person name="Manning G."/>
            <person name="Elde N.C."/>
            <person name="Turkewitz A.P."/>
            <person name="Asai D.J."/>
            <person name="Wilkes D.E."/>
            <person name="Wang Y."/>
            <person name="Cai H."/>
            <person name="Collins K."/>
            <person name="Stewart B.A."/>
            <person name="Lee S.R."/>
            <person name="Wilamowska K."/>
            <person name="Weinberg Z."/>
            <person name="Ruzzo W.L."/>
            <person name="Wloga D."/>
            <person name="Gaertig J."/>
            <person name="Frankel J."/>
            <person name="Tsao C.-C."/>
            <person name="Gorovsky M.A."/>
            <person name="Keeling P.J."/>
            <person name="Waller R.F."/>
            <person name="Patron N.J."/>
            <person name="Cherry J.M."/>
            <person name="Stover N.A."/>
            <person name="Krieger C.J."/>
            <person name="del Toro C."/>
            <person name="Ryder H.F."/>
            <person name="Williamson S.C."/>
            <person name="Barbeau R.A."/>
            <person name="Hamilton E.P."/>
            <person name="Orias E."/>
        </authorList>
    </citation>
    <scope>NUCLEOTIDE SEQUENCE [LARGE SCALE GENOMIC DNA]</scope>
    <source>
        <strain evidence="2">SB210</strain>
    </source>
</reference>
<dbReference type="AlphaFoldDB" id="X1W3P4"/>
<organism evidence="1 2">
    <name type="scientific">Tetrahymena thermophila (strain SB210)</name>
    <dbReference type="NCBI Taxonomy" id="312017"/>
    <lineage>
        <taxon>Eukaryota</taxon>
        <taxon>Sar</taxon>
        <taxon>Alveolata</taxon>
        <taxon>Ciliophora</taxon>
        <taxon>Intramacronucleata</taxon>
        <taxon>Oligohymenophorea</taxon>
        <taxon>Hymenostomatida</taxon>
        <taxon>Tetrahymenina</taxon>
        <taxon>Tetrahymenidae</taxon>
        <taxon>Tetrahymena</taxon>
    </lineage>
</organism>